<feature type="transmembrane region" description="Helical" evidence="13">
    <location>
        <begin position="227"/>
        <end position="249"/>
    </location>
</feature>
<feature type="transmembrane region" description="Helical" evidence="13">
    <location>
        <begin position="401"/>
        <end position="419"/>
    </location>
</feature>
<proteinExistence type="inferred from homology"/>
<evidence type="ECO:0000256" key="5">
    <source>
        <dbReference type="ARBA" id="ARBA00022692"/>
    </source>
</evidence>
<feature type="transmembrane region" description="Helical" evidence="13">
    <location>
        <begin position="120"/>
        <end position="139"/>
    </location>
</feature>
<feature type="transmembrane region" description="Helical" evidence="13">
    <location>
        <begin position="431"/>
        <end position="452"/>
    </location>
</feature>
<dbReference type="GO" id="GO:0015293">
    <property type="term" value="F:symporter activity"/>
    <property type="evidence" value="ECO:0007669"/>
    <property type="project" value="UniProtKB-KW"/>
</dbReference>
<evidence type="ECO:0000256" key="6">
    <source>
        <dbReference type="ARBA" id="ARBA00022847"/>
    </source>
</evidence>
<evidence type="ECO:0000256" key="10">
    <source>
        <dbReference type="ARBA" id="ARBA00023136"/>
    </source>
</evidence>
<protein>
    <submittedName>
        <fullName evidence="14">Sodium:solute symporter family protein</fullName>
    </submittedName>
</protein>
<organism evidence="14">
    <name type="scientific">Ignisphaera aggregans</name>
    <dbReference type="NCBI Taxonomy" id="334771"/>
    <lineage>
        <taxon>Archaea</taxon>
        <taxon>Thermoproteota</taxon>
        <taxon>Thermoprotei</taxon>
        <taxon>Desulfurococcales</taxon>
        <taxon>Desulfurococcaceae</taxon>
        <taxon>Ignisphaera</taxon>
    </lineage>
</organism>
<dbReference type="CDD" id="cd10322">
    <property type="entry name" value="SLC5sbd"/>
    <property type="match status" value="1"/>
</dbReference>
<feature type="transmembrane region" description="Helical" evidence="13">
    <location>
        <begin position="6"/>
        <end position="23"/>
    </location>
</feature>
<keyword evidence="5 13" id="KW-0812">Transmembrane</keyword>
<dbReference type="InterPro" id="IPR001734">
    <property type="entry name" value="Na/solute_symporter"/>
</dbReference>
<keyword evidence="8" id="KW-0915">Sodium</keyword>
<feature type="transmembrane region" description="Helical" evidence="13">
    <location>
        <begin position="325"/>
        <end position="351"/>
    </location>
</feature>
<feature type="transmembrane region" description="Helical" evidence="13">
    <location>
        <begin position="372"/>
        <end position="395"/>
    </location>
</feature>
<evidence type="ECO:0000256" key="11">
    <source>
        <dbReference type="ARBA" id="ARBA00023201"/>
    </source>
</evidence>
<keyword evidence="6" id="KW-0769">Symport</keyword>
<evidence type="ECO:0000256" key="13">
    <source>
        <dbReference type="SAM" id="Phobius"/>
    </source>
</evidence>
<evidence type="ECO:0000256" key="9">
    <source>
        <dbReference type="ARBA" id="ARBA00023065"/>
    </source>
</evidence>
<dbReference type="InterPro" id="IPR038377">
    <property type="entry name" value="Na/Glc_symporter_sf"/>
</dbReference>
<evidence type="ECO:0000256" key="4">
    <source>
        <dbReference type="ARBA" id="ARBA00022475"/>
    </source>
</evidence>
<evidence type="ECO:0000256" key="1">
    <source>
        <dbReference type="ARBA" id="ARBA00004651"/>
    </source>
</evidence>
<dbReference type="PANTHER" id="PTHR48086">
    <property type="entry name" value="SODIUM/PROLINE SYMPORTER-RELATED"/>
    <property type="match status" value="1"/>
</dbReference>
<keyword evidence="7 13" id="KW-1133">Transmembrane helix</keyword>
<comment type="subcellular location">
    <subcellularLocation>
        <location evidence="1">Cell membrane</location>
        <topology evidence="1">Multi-pass membrane protein</topology>
    </subcellularLocation>
</comment>
<evidence type="ECO:0000313" key="14">
    <source>
        <dbReference type="EMBL" id="HHP82307.1"/>
    </source>
</evidence>
<feature type="transmembrane region" description="Helical" evidence="13">
    <location>
        <begin position="159"/>
        <end position="179"/>
    </location>
</feature>
<keyword evidence="9" id="KW-0406">Ion transport</keyword>
<dbReference type="AlphaFoldDB" id="A0A7C5XN66"/>
<keyword evidence="10 13" id="KW-0472">Membrane</keyword>
<dbReference type="PANTHER" id="PTHR48086:SF3">
    <property type="entry name" value="SODIUM_PROLINE SYMPORTER"/>
    <property type="match status" value="1"/>
</dbReference>
<evidence type="ECO:0000256" key="7">
    <source>
        <dbReference type="ARBA" id="ARBA00022989"/>
    </source>
</evidence>
<evidence type="ECO:0000256" key="8">
    <source>
        <dbReference type="ARBA" id="ARBA00023053"/>
    </source>
</evidence>
<sequence length="485" mass="53299">MKELYVVVLVFFFVMGSIIAWLSRRYLGKGSREFFVGGYRVGGFISAMTYAATTYSAFMMVGLVGLTFASGVAALGFELVYLASTVVILGSIGPVIWYEARRRGWVSSSEMLSDLYGSRYVGIVVSLVYLFTLVPYTAAQLKGVGEIFNSINLGYEYGVIFASIAIAFWILIAGLWSVATTDAFQGIWMFGSSIAVAIWSILFLLSASNIDYNVFVNILSNSSSGNLFSFIWSPQMFIGLTIPWIFFALTNPQVVQRLYIPKDRKAYIKMVKYFALYGFIYTVICVLLGMVFRVYIAFNNIDIEGVLLKNRDSVTPYMLTLAHPLLATIAYVGITAAAISTANSIVLSVSSSMVRDLYERIVVKPDEKTSRVVSIASILSLLVLASITAIMKIGYIVELSVISSAGLLPLAPITIAAIIRKKDMNRYSYIYAIASILLGEAILIYAIAIHGVSRALTAPLLLQLPSPIWILLASTLLIIPIIIKR</sequence>
<feature type="transmembrane region" description="Helical" evidence="13">
    <location>
        <begin position="186"/>
        <end position="207"/>
    </location>
</feature>
<reference evidence="14" key="1">
    <citation type="journal article" date="2020" name="mSystems">
        <title>Genome- and Community-Level Interaction Insights into Carbon Utilization and Element Cycling Functions of Hydrothermarchaeota in Hydrothermal Sediment.</title>
        <authorList>
            <person name="Zhou Z."/>
            <person name="Liu Y."/>
            <person name="Xu W."/>
            <person name="Pan J."/>
            <person name="Luo Z.H."/>
            <person name="Li M."/>
        </authorList>
    </citation>
    <scope>NUCLEOTIDE SEQUENCE [LARGE SCALE GENOMIC DNA]</scope>
    <source>
        <strain evidence="14">SpSt-1121</strain>
    </source>
</reference>
<feature type="transmembrane region" description="Helical" evidence="13">
    <location>
        <begin position="44"/>
        <end position="73"/>
    </location>
</feature>
<gene>
    <name evidence="14" type="ORF">ENM84_06560</name>
</gene>
<dbReference type="GO" id="GO:0005886">
    <property type="term" value="C:plasma membrane"/>
    <property type="evidence" value="ECO:0007669"/>
    <property type="project" value="UniProtKB-SubCell"/>
</dbReference>
<comment type="similarity">
    <text evidence="2 12">Belongs to the sodium:solute symporter (SSF) (TC 2.A.21) family.</text>
</comment>
<accession>A0A7C5XN66</accession>
<dbReference type="Gene3D" id="1.20.1730.10">
    <property type="entry name" value="Sodium/glucose cotransporter"/>
    <property type="match status" value="1"/>
</dbReference>
<keyword evidence="11" id="KW-0739">Sodium transport</keyword>
<evidence type="ECO:0000256" key="3">
    <source>
        <dbReference type="ARBA" id="ARBA00022448"/>
    </source>
</evidence>
<evidence type="ECO:0000256" key="12">
    <source>
        <dbReference type="RuleBase" id="RU362091"/>
    </source>
</evidence>
<dbReference type="InterPro" id="IPR050277">
    <property type="entry name" value="Sodium:Solute_Symporter"/>
</dbReference>
<dbReference type="GO" id="GO:0006814">
    <property type="term" value="P:sodium ion transport"/>
    <property type="evidence" value="ECO:0007669"/>
    <property type="project" value="UniProtKB-KW"/>
</dbReference>
<dbReference type="EMBL" id="DRZI01000280">
    <property type="protein sequence ID" value="HHP82307.1"/>
    <property type="molecule type" value="Genomic_DNA"/>
</dbReference>
<dbReference type="PROSITE" id="PS50283">
    <property type="entry name" value="NA_SOLUT_SYMP_3"/>
    <property type="match status" value="1"/>
</dbReference>
<feature type="transmembrane region" description="Helical" evidence="13">
    <location>
        <begin position="79"/>
        <end position="100"/>
    </location>
</feature>
<keyword evidence="4" id="KW-1003">Cell membrane</keyword>
<comment type="caution">
    <text evidence="14">The sequence shown here is derived from an EMBL/GenBank/DDBJ whole genome shotgun (WGS) entry which is preliminary data.</text>
</comment>
<feature type="transmembrane region" description="Helical" evidence="13">
    <location>
        <begin position="464"/>
        <end position="483"/>
    </location>
</feature>
<name>A0A7C5XN66_9CREN</name>
<evidence type="ECO:0000256" key="2">
    <source>
        <dbReference type="ARBA" id="ARBA00006434"/>
    </source>
</evidence>
<dbReference type="Pfam" id="PF00474">
    <property type="entry name" value="SSF"/>
    <property type="match status" value="1"/>
</dbReference>
<keyword evidence="3" id="KW-0813">Transport</keyword>
<feature type="transmembrane region" description="Helical" evidence="13">
    <location>
        <begin position="270"/>
        <end position="298"/>
    </location>
</feature>